<reference evidence="1" key="1">
    <citation type="submission" date="2020-03" db="EMBL/GenBank/DDBJ databases">
        <title>A high-quality chromosome-level genome assembly of a woody plant with both climbing and erect habits, Rhamnella rubrinervis.</title>
        <authorList>
            <person name="Lu Z."/>
            <person name="Yang Y."/>
            <person name="Zhu X."/>
            <person name="Sun Y."/>
        </authorList>
    </citation>
    <scope>NUCLEOTIDE SEQUENCE</scope>
    <source>
        <strain evidence="1">BYM</strain>
        <tissue evidence="1">Leaf</tissue>
    </source>
</reference>
<protein>
    <submittedName>
        <fullName evidence="1">Uncharacterized protein</fullName>
    </submittedName>
</protein>
<proteinExistence type="predicted"/>
<name>A0A8K0HPL3_9ROSA</name>
<sequence length="76" mass="8914">MFNLIDSSKAFLLEEKACREGNDPKFQDSYNADDFEEEEVRFVDCLFRGGGEQFARREEERRSDCGLEKEEEEGVH</sequence>
<dbReference type="AlphaFoldDB" id="A0A8K0HPL3"/>
<evidence type="ECO:0000313" key="1">
    <source>
        <dbReference type="EMBL" id="KAF3456657.1"/>
    </source>
</evidence>
<keyword evidence="2" id="KW-1185">Reference proteome</keyword>
<dbReference type="EMBL" id="VOIH02000001">
    <property type="protein sequence ID" value="KAF3456657.1"/>
    <property type="molecule type" value="Genomic_DNA"/>
</dbReference>
<comment type="caution">
    <text evidence="1">The sequence shown here is derived from an EMBL/GenBank/DDBJ whole genome shotgun (WGS) entry which is preliminary data.</text>
</comment>
<organism evidence="1 2">
    <name type="scientific">Rhamnella rubrinervis</name>
    <dbReference type="NCBI Taxonomy" id="2594499"/>
    <lineage>
        <taxon>Eukaryota</taxon>
        <taxon>Viridiplantae</taxon>
        <taxon>Streptophyta</taxon>
        <taxon>Embryophyta</taxon>
        <taxon>Tracheophyta</taxon>
        <taxon>Spermatophyta</taxon>
        <taxon>Magnoliopsida</taxon>
        <taxon>eudicotyledons</taxon>
        <taxon>Gunneridae</taxon>
        <taxon>Pentapetalae</taxon>
        <taxon>rosids</taxon>
        <taxon>fabids</taxon>
        <taxon>Rosales</taxon>
        <taxon>Rhamnaceae</taxon>
        <taxon>rhamnoid group</taxon>
        <taxon>Rhamneae</taxon>
        <taxon>Rhamnella</taxon>
    </lineage>
</organism>
<accession>A0A8K0HPL3</accession>
<evidence type="ECO:0000313" key="2">
    <source>
        <dbReference type="Proteomes" id="UP000796880"/>
    </source>
</evidence>
<dbReference type="Proteomes" id="UP000796880">
    <property type="component" value="Unassembled WGS sequence"/>
</dbReference>
<gene>
    <name evidence="1" type="ORF">FNV43_RR01311</name>
</gene>